<proteinExistence type="inferred from homology"/>
<evidence type="ECO:0000256" key="1">
    <source>
        <dbReference type="ARBA" id="ARBA00022741"/>
    </source>
</evidence>
<keyword evidence="6" id="KW-1185">Reference proteome</keyword>
<dbReference type="InterPro" id="IPR027417">
    <property type="entry name" value="P-loop_NTPase"/>
</dbReference>
<evidence type="ECO:0000256" key="2">
    <source>
        <dbReference type="ARBA" id="ARBA00022840"/>
    </source>
</evidence>
<dbReference type="PANTHER" id="PTHR23077">
    <property type="entry name" value="AAA-FAMILY ATPASE"/>
    <property type="match status" value="1"/>
</dbReference>
<dbReference type="OrthoDB" id="9809379at2"/>
<dbReference type="GeneID" id="85017206"/>
<evidence type="ECO:0000313" key="6">
    <source>
        <dbReference type="Proteomes" id="UP000182771"/>
    </source>
</evidence>
<evidence type="ECO:0000259" key="4">
    <source>
        <dbReference type="SMART" id="SM00382"/>
    </source>
</evidence>
<organism evidence="5 6">
    <name type="scientific">Capnocytophaga granulosa</name>
    <dbReference type="NCBI Taxonomy" id="45242"/>
    <lineage>
        <taxon>Bacteria</taxon>
        <taxon>Pseudomonadati</taxon>
        <taxon>Bacteroidota</taxon>
        <taxon>Flavobacteriia</taxon>
        <taxon>Flavobacteriales</taxon>
        <taxon>Flavobacteriaceae</taxon>
        <taxon>Capnocytophaga</taxon>
    </lineage>
</organism>
<dbReference type="InterPro" id="IPR003959">
    <property type="entry name" value="ATPase_AAA_core"/>
</dbReference>
<dbReference type="InterPro" id="IPR003960">
    <property type="entry name" value="ATPase_AAA_CS"/>
</dbReference>
<dbReference type="PANTHER" id="PTHR23077:SF27">
    <property type="entry name" value="ATPASE FAMILY GENE 2 PROTEIN HOMOLOG A"/>
    <property type="match status" value="1"/>
</dbReference>
<sequence length="479" mass="54896">MWEKEQKRTKYKLVQIPIIGHERFERTIQGAFISNANYEILAKNLELPPNDVLYARLECKELLSKFVIYAQIDRLAKDLEGDDENIYLHKDFLGKNFLDNGKLSVEITSFKIEQLPYAEKVVIQLPEKEVELWSEEEIKHALSVLPHKNKFVELGKQVNLLPRTKSKVNGIVEKISPERESLFENLYRVDSSTEFILKGLPEKRQKVLEFEKIGGLNETLVRLREIIQLPLNYPSLFEKFDMKPYRGLLLYGPPGNGKTLIAKELAKSLGGKFFQIEGAELMSKYVSVGEKELRKVFEDAEMTGNAVIFIDELDAIAIDRSDTSEGYEVRYVTTLLTLMDGMKNKKSNILVIGATNRLGAIDKALRRPGRFDLEFEIPLPNAQKRYEIFKLYCKLSNECIEEGITEEYLKELCKNAEGFSGADMAGVYREASMNAIRDNLIVEPNGKTAIKKVVSEIKIKKEHLESAFNKFSSYSNRQK</sequence>
<comment type="similarity">
    <text evidence="3">Belongs to the AAA ATPase family.</text>
</comment>
<dbReference type="AlphaFoldDB" id="A0A1H2ZI74"/>
<evidence type="ECO:0000313" key="5">
    <source>
        <dbReference type="EMBL" id="SDX16464.1"/>
    </source>
</evidence>
<accession>A0A1H2ZI74</accession>
<dbReference type="GO" id="GO:0005737">
    <property type="term" value="C:cytoplasm"/>
    <property type="evidence" value="ECO:0007669"/>
    <property type="project" value="TreeGrafter"/>
</dbReference>
<dbReference type="SUPFAM" id="SSF52540">
    <property type="entry name" value="P-loop containing nucleoside triphosphate hydrolases"/>
    <property type="match status" value="1"/>
</dbReference>
<keyword evidence="1 3" id="KW-0547">Nucleotide-binding</keyword>
<name>A0A1H2ZI74_9FLAO</name>
<keyword evidence="2 3" id="KW-0067">ATP-binding</keyword>
<dbReference type="Pfam" id="PF17862">
    <property type="entry name" value="AAA_lid_3"/>
    <property type="match status" value="1"/>
</dbReference>
<feature type="domain" description="AAA+ ATPase" evidence="4">
    <location>
        <begin position="244"/>
        <end position="381"/>
    </location>
</feature>
<dbReference type="Gene3D" id="3.40.50.300">
    <property type="entry name" value="P-loop containing nucleotide triphosphate hydrolases"/>
    <property type="match status" value="1"/>
</dbReference>
<dbReference type="FunFam" id="3.40.50.300:FF:000012">
    <property type="entry name" value="Transitional endoplasmic reticulum ATPase"/>
    <property type="match status" value="1"/>
</dbReference>
<dbReference type="InterPro" id="IPR003593">
    <property type="entry name" value="AAA+_ATPase"/>
</dbReference>
<dbReference type="InterPro" id="IPR041569">
    <property type="entry name" value="AAA_lid_3"/>
</dbReference>
<dbReference type="GO" id="GO:0016887">
    <property type="term" value="F:ATP hydrolysis activity"/>
    <property type="evidence" value="ECO:0007669"/>
    <property type="project" value="InterPro"/>
</dbReference>
<dbReference type="PROSITE" id="PS00674">
    <property type="entry name" value="AAA"/>
    <property type="match status" value="1"/>
</dbReference>
<gene>
    <name evidence="5" type="ORF">SAMN05444420_11034</name>
</gene>
<protein>
    <submittedName>
        <fullName evidence="5">ATPase family associated with various cellular activities (AAA)</fullName>
    </submittedName>
</protein>
<dbReference type="SMART" id="SM00382">
    <property type="entry name" value="AAA"/>
    <property type="match status" value="1"/>
</dbReference>
<dbReference type="Pfam" id="PF00004">
    <property type="entry name" value="AAA"/>
    <property type="match status" value="1"/>
</dbReference>
<dbReference type="Proteomes" id="UP000182771">
    <property type="component" value="Unassembled WGS sequence"/>
</dbReference>
<comment type="caution">
    <text evidence="5">The sequence shown here is derived from an EMBL/GenBank/DDBJ whole genome shotgun (WGS) entry which is preliminary data.</text>
</comment>
<reference evidence="5 6" key="1">
    <citation type="submission" date="2016-10" db="EMBL/GenBank/DDBJ databases">
        <authorList>
            <person name="Varghese N."/>
            <person name="Submissions S."/>
        </authorList>
    </citation>
    <scope>NUCLEOTIDE SEQUENCE [LARGE SCALE GENOMIC DNA]</scope>
    <source>
        <strain evidence="5 6">DSM 11449</strain>
    </source>
</reference>
<dbReference type="GO" id="GO:0005524">
    <property type="term" value="F:ATP binding"/>
    <property type="evidence" value="ECO:0007669"/>
    <property type="project" value="UniProtKB-KW"/>
</dbReference>
<dbReference type="EMBL" id="FNND01000010">
    <property type="protein sequence ID" value="SDX16464.1"/>
    <property type="molecule type" value="Genomic_DNA"/>
</dbReference>
<dbReference type="InterPro" id="IPR050168">
    <property type="entry name" value="AAA_ATPase_domain"/>
</dbReference>
<dbReference type="Gene3D" id="1.10.8.60">
    <property type="match status" value="1"/>
</dbReference>
<dbReference type="RefSeq" id="WP_016421202.1">
    <property type="nucleotide sequence ID" value="NZ_FNND01000010.1"/>
</dbReference>
<evidence type="ECO:0000256" key="3">
    <source>
        <dbReference type="RuleBase" id="RU003651"/>
    </source>
</evidence>